<reference evidence="3" key="1">
    <citation type="submission" date="2018-01" db="EMBL/GenBank/DDBJ databases">
        <title>An insight into the sialome of Amazonian anophelines.</title>
        <authorList>
            <person name="Ribeiro J.M."/>
            <person name="Scarpassa V."/>
            <person name="Calvo E."/>
        </authorList>
    </citation>
    <scope>NUCLEOTIDE SEQUENCE</scope>
</reference>
<feature type="transmembrane region" description="Helical" evidence="1">
    <location>
        <begin position="98"/>
        <end position="120"/>
    </location>
</feature>
<feature type="signal peptide" evidence="2">
    <location>
        <begin position="1"/>
        <end position="23"/>
    </location>
</feature>
<dbReference type="EMBL" id="GGFL01007731">
    <property type="protein sequence ID" value="MBW71909.1"/>
    <property type="molecule type" value="Transcribed_RNA"/>
</dbReference>
<evidence type="ECO:0008006" key="4">
    <source>
        <dbReference type="Google" id="ProtNLM"/>
    </source>
</evidence>
<sequence length="122" mass="14055">MVALDMTCLIRQLILSTLRLLQAQDIRLLMLNEIQPSFANPAAQTSDIPAGNFVVPQHFRALRCKAERAIVRGTFVHFWGRRCCLLAFLCCRLRCCCWFFHFRFLLGLYLAPLSLGNFAYKV</sequence>
<feature type="chain" id="PRO_5014818102" description="Secreted protein" evidence="2">
    <location>
        <begin position="24"/>
        <end position="122"/>
    </location>
</feature>
<proteinExistence type="predicted"/>
<name>A0A2M4D2Y6_ANODA</name>
<organism evidence="3">
    <name type="scientific">Anopheles darlingi</name>
    <name type="common">Mosquito</name>
    <dbReference type="NCBI Taxonomy" id="43151"/>
    <lineage>
        <taxon>Eukaryota</taxon>
        <taxon>Metazoa</taxon>
        <taxon>Ecdysozoa</taxon>
        <taxon>Arthropoda</taxon>
        <taxon>Hexapoda</taxon>
        <taxon>Insecta</taxon>
        <taxon>Pterygota</taxon>
        <taxon>Neoptera</taxon>
        <taxon>Endopterygota</taxon>
        <taxon>Diptera</taxon>
        <taxon>Nematocera</taxon>
        <taxon>Culicoidea</taxon>
        <taxon>Culicidae</taxon>
        <taxon>Anophelinae</taxon>
        <taxon>Anopheles</taxon>
    </lineage>
</organism>
<keyword evidence="1" id="KW-0472">Membrane</keyword>
<keyword evidence="2" id="KW-0732">Signal</keyword>
<keyword evidence="1" id="KW-1133">Transmembrane helix</keyword>
<evidence type="ECO:0000256" key="2">
    <source>
        <dbReference type="SAM" id="SignalP"/>
    </source>
</evidence>
<evidence type="ECO:0000313" key="3">
    <source>
        <dbReference type="EMBL" id="MBW71909.1"/>
    </source>
</evidence>
<accession>A0A2M4D2Y6</accession>
<keyword evidence="1" id="KW-0812">Transmembrane</keyword>
<evidence type="ECO:0000256" key="1">
    <source>
        <dbReference type="SAM" id="Phobius"/>
    </source>
</evidence>
<dbReference type="AlphaFoldDB" id="A0A2M4D2Y6"/>
<protein>
    <recommendedName>
        <fullName evidence="4">Secreted protein</fullName>
    </recommendedName>
</protein>